<comment type="caution">
    <text evidence="1">The sequence shown here is derived from an EMBL/GenBank/DDBJ whole genome shotgun (WGS) entry which is preliminary data.</text>
</comment>
<organism evidence="1">
    <name type="scientific">Streptomyces sp. SID7499</name>
    <dbReference type="NCBI Taxonomy" id="2706086"/>
    <lineage>
        <taxon>Bacteria</taxon>
        <taxon>Bacillati</taxon>
        <taxon>Actinomycetota</taxon>
        <taxon>Actinomycetes</taxon>
        <taxon>Kitasatosporales</taxon>
        <taxon>Streptomycetaceae</taxon>
        <taxon>Streptomyces</taxon>
    </lineage>
</organism>
<evidence type="ECO:0000313" key="1">
    <source>
        <dbReference type="EMBL" id="NEE09814.1"/>
    </source>
</evidence>
<dbReference type="AlphaFoldDB" id="A0A6G3WWI4"/>
<reference evidence="1" key="1">
    <citation type="submission" date="2020-01" db="EMBL/GenBank/DDBJ databases">
        <title>Insect and environment-associated Actinomycetes.</title>
        <authorList>
            <person name="Currrie C."/>
            <person name="Chevrette M."/>
            <person name="Carlson C."/>
            <person name="Stubbendieck R."/>
            <person name="Wendt-Pienkowski E."/>
        </authorList>
    </citation>
    <scope>NUCLEOTIDE SEQUENCE</scope>
    <source>
        <strain evidence="1">SID7499</strain>
    </source>
</reference>
<gene>
    <name evidence="1" type="ORF">G3M58_25615</name>
</gene>
<proteinExistence type="predicted"/>
<accession>A0A6G3WWI4</accession>
<feature type="non-terminal residue" evidence="1">
    <location>
        <position position="1"/>
    </location>
</feature>
<protein>
    <submittedName>
        <fullName evidence="1">LLM class F420-dependent oxidoreductase</fullName>
    </submittedName>
</protein>
<dbReference type="EMBL" id="JAAGMN010002598">
    <property type="protein sequence ID" value="NEE09814.1"/>
    <property type="molecule type" value="Genomic_DNA"/>
</dbReference>
<name>A0A6G3WWI4_9ACTN</name>
<sequence>AAAGVTTLNLAPAGFTLEERLTALRAGTDALERSGLA</sequence>